<dbReference type="GO" id="GO:0015648">
    <property type="term" value="F:lipid-linked peptidoglycan transporter activity"/>
    <property type="evidence" value="ECO:0007669"/>
    <property type="project" value="UniProtKB-UniRule"/>
</dbReference>
<dbReference type="Proteomes" id="UP000325372">
    <property type="component" value="Unassembled WGS sequence"/>
</dbReference>
<feature type="transmembrane region" description="Helical" evidence="10">
    <location>
        <begin position="489"/>
        <end position="509"/>
    </location>
</feature>
<evidence type="ECO:0000256" key="4">
    <source>
        <dbReference type="ARBA" id="ARBA00022960"/>
    </source>
</evidence>
<dbReference type="InterPro" id="IPR004268">
    <property type="entry name" value="MurJ"/>
</dbReference>
<dbReference type="GO" id="GO:0034204">
    <property type="term" value="P:lipid translocation"/>
    <property type="evidence" value="ECO:0007669"/>
    <property type="project" value="TreeGrafter"/>
</dbReference>
<dbReference type="GO" id="GO:0009252">
    <property type="term" value="P:peptidoglycan biosynthetic process"/>
    <property type="evidence" value="ECO:0007669"/>
    <property type="project" value="UniProtKB-UniRule"/>
</dbReference>
<evidence type="ECO:0000256" key="6">
    <source>
        <dbReference type="ARBA" id="ARBA00022989"/>
    </source>
</evidence>
<evidence type="ECO:0000256" key="11">
    <source>
        <dbReference type="PIRNR" id="PIRNR002869"/>
    </source>
</evidence>
<evidence type="ECO:0000313" key="12">
    <source>
        <dbReference type="EMBL" id="KAA9132545.1"/>
    </source>
</evidence>
<keyword evidence="10 11" id="KW-0813">Transport</keyword>
<keyword evidence="5 10" id="KW-0573">Peptidoglycan synthesis</keyword>
<dbReference type="PIRSF" id="PIRSF002869">
    <property type="entry name" value="MviN"/>
    <property type="match status" value="1"/>
</dbReference>
<dbReference type="PRINTS" id="PR01806">
    <property type="entry name" value="VIRFACTRMVIN"/>
</dbReference>
<dbReference type="PANTHER" id="PTHR47019:SF1">
    <property type="entry name" value="LIPID II FLIPPASE MURJ"/>
    <property type="match status" value="1"/>
</dbReference>
<dbReference type="AlphaFoldDB" id="A0A5N0TBZ3"/>
<keyword evidence="10" id="KW-0997">Cell inner membrane</keyword>
<comment type="caution">
    <text evidence="12">The sequence shown here is derived from an EMBL/GenBank/DDBJ whole genome shotgun (WGS) entry which is preliminary data.</text>
</comment>
<dbReference type="InterPro" id="IPR051050">
    <property type="entry name" value="Lipid_II_flippase_MurJ/MviN"/>
</dbReference>
<evidence type="ECO:0000256" key="7">
    <source>
        <dbReference type="ARBA" id="ARBA00023136"/>
    </source>
</evidence>
<accession>A0A5N0TBZ3</accession>
<name>A0A5N0TBZ3_9GAMM</name>
<feature type="transmembrane region" description="Helical" evidence="10">
    <location>
        <begin position="275"/>
        <end position="293"/>
    </location>
</feature>
<comment type="function">
    <text evidence="8 10 11">Involved in peptidoglycan biosynthesis. Transports lipid-linked peptidoglycan precursors from the inner to the outer leaflet of the cytoplasmic membrane.</text>
</comment>
<gene>
    <name evidence="10 12" type="primary">murJ</name>
    <name evidence="12" type="ORF">F3N42_04815</name>
</gene>
<keyword evidence="3 10" id="KW-0812">Transmembrane</keyword>
<dbReference type="GO" id="GO:0008360">
    <property type="term" value="P:regulation of cell shape"/>
    <property type="evidence" value="ECO:0007669"/>
    <property type="project" value="UniProtKB-UniRule"/>
</dbReference>
<feature type="transmembrane region" description="Helical" evidence="10">
    <location>
        <begin position="449"/>
        <end position="469"/>
    </location>
</feature>
<reference evidence="12 13" key="1">
    <citation type="submission" date="2019-09" db="EMBL/GenBank/DDBJ databases">
        <title>Wenzhouxiangella sp. Genome sequencing and assembly.</title>
        <authorList>
            <person name="Zhang R."/>
        </authorList>
    </citation>
    <scope>NUCLEOTIDE SEQUENCE [LARGE SCALE GENOMIC DNA]</scope>
    <source>
        <strain evidence="12 13">W260</strain>
    </source>
</reference>
<comment type="pathway">
    <text evidence="10">Cell wall biogenesis; peptidoglycan biosynthesis.</text>
</comment>
<keyword evidence="4 10" id="KW-0133">Cell shape</keyword>
<keyword evidence="7 10" id="KW-0472">Membrane</keyword>
<dbReference type="GO" id="GO:0071555">
    <property type="term" value="P:cell wall organization"/>
    <property type="evidence" value="ECO:0007669"/>
    <property type="project" value="UniProtKB-UniRule"/>
</dbReference>
<protein>
    <recommendedName>
        <fullName evidence="10">Probable lipid II flippase MurJ</fullName>
    </recommendedName>
</protein>
<comment type="similarity">
    <text evidence="9 10 11">Belongs to the MurJ/MviN family.</text>
</comment>
<feature type="transmembrane region" description="Helical" evidence="10">
    <location>
        <begin position="189"/>
        <end position="210"/>
    </location>
</feature>
<keyword evidence="6 10" id="KW-1133">Transmembrane helix</keyword>
<evidence type="ECO:0000256" key="3">
    <source>
        <dbReference type="ARBA" id="ARBA00022692"/>
    </source>
</evidence>
<keyword evidence="2 10" id="KW-1003">Cell membrane</keyword>
<comment type="subcellular location">
    <subcellularLocation>
        <location evidence="10">Cell inner membrane</location>
        <topology evidence="10">Multi-pass membrane protein</topology>
    </subcellularLocation>
    <subcellularLocation>
        <location evidence="1">Cell membrane</location>
        <topology evidence="1">Multi-pass membrane protein</topology>
    </subcellularLocation>
</comment>
<keyword evidence="10 11" id="KW-0961">Cell wall biogenesis/degradation</keyword>
<dbReference type="UniPathway" id="UPA00219"/>
<evidence type="ECO:0000313" key="13">
    <source>
        <dbReference type="Proteomes" id="UP000325372"/>
    </source>
</evidence>
<dbReference type="GO" id="GO:0005886">
    <property type="term" value="C:plasma membrane"/>
    <property type="evidence" value="ECO:0007669"/>
    <property type="project" value="UniProtKB-SubCell"/>
</dbReference>
<dbReference type="CDD" id="cd13123">
    <property type="entry name" value="MATE_MurJ_like"/>
    <property type="match status" value="1"/>
</dbReference>
<evidence type="ECO:0000256" key="9">
    <source>
        <dbReference type="ARBA" id="ARBA00061532"/>
    </source>
</evidence>
<sequence>MKLLRSTATVGGATIASRILGFLRDVVLARWFGASGETDAFFLAFKIPNFMRRLFAEGSFSLAFVPVLSELREQGDRRQLKRFIDNVTGALASFLVVLTAIGVLAAPLVLGLFAPGWWLEGRPEFALSADMLRITFPYILLVSLVALAGGILNSFERFLVPALTPILLNLSLIGCAVFLSGHLAVPVMALAWGVLLAGVLQLLFQVPALMRLGLLPRPRWGWGQPGVTRVLKLMVPTLIGSSAAQVNLLIDSVIATFLVTGSVSWLYYSDRLLEFPLGVFGVALATVILPNLSRKHAARSAEAFSDTLDWALRLAMLITLPAAVGLVVLAGPILSTLFQYGAFSAEDVGMARISLVAYSVGLPAFIAVKVLAPGFYARQDTRTPVRYSLLSMGVNVVLNLAFVGGLLWWGFVGPHAGLAAASSASAVLNASLLFRGLRRAGVYTPVPGWTRVLLGVVLACAAMVAVLAWLAPPVDSWATLKAPARAGQLAWVILAGAAAYGLAALACGLRPGHFSRGSH</sequence>
<feature type="transmembrane region" description="Helical" evidence="10">
    <location>
        <begin position="90"/>
        <end position="114"/>
    </location>
</feature>
<organism evidence="12 13">
    <name type="scientific">Marinihelvus fidelis</name>
    <dbReference type="NCBI Taxonomy" id="2613842"/>
    <lineage>
        <taxon>Bacteria</taxon>
        <taxon>Pseudomonadati</taxon>
        <taxon>Pseudomonadota</taxon>
        <taxon>Gammaproteobacteria</taxon>
        <taxon>Chromatiales</taxon>
        <taxon>Wenzhouxiangellaceae</taxon>
        <taxon>Marinihelvus</taxon>
    </lineage>
</organism>
<evidence type="ECO:0000256" key="5">
    <source>
        <dbReference type="ARBA" id="ARBA00022984"/>
    </source>
</evidence>
<dbReference type="HAMAP" id="MF_02078">
    <property type="entry name" value="MurJ_MviN"/>
    <property type="match status" value="1"/>
</dbReference>
<feature type="transmembrane region" description="Helical" evidence="10">
    <location>
        <begin position="134"/>
        <end position="155"/>
    </location>
</feature>
<dbReference type="EMBL" id="VYXP01000003">
    <property type="protein sequence ID" value="KAA9132545.1"/>
    <property type="molecule type" value="Genomic_DNA"/>
</dbReference>
<feature type="transmembrane region" description="Helical" evidence="10">
    <location>
        <begin position="389"/>
        <end position="411"/>
    </location>
</feature>
<feature type="transmembrane region" description="Helical" evidence="10">
    <location>
        <begin position="248"/>
        <end position="269"/>
    </location>
</feature>
<dbReference type="PANTHER" id="PTHR47019">
    <property type="entry name" value="LIPID II FLIPPASE MURJ"/>
    <property type="match status" value="1"/>
</dbReference>
<dbReference type="NCBIfam" id="TIGR01695">
    <property type="entry name" value="murJ_mviN"/>
    <property type="match status" value="1"/>
</dbReference>
<dbReference type="Pfam" id="PF03023">
    <property type="entry name" value="MurJ"/>
    <property type="match status" value="1"/>
</dbReference>
<feature type="transmembrane region" description="Helical" evidence="10">
    <location>
        <begin position="162"/>
        <end position="183"/>
    </location>
</feature>
<feature type="transmembrane region" description="Helical" evidence="10">
    <location>
        <begin position="417"/>
        <end position="437"/>
    </location>
</feature>
<evidence type="ECO:0000256" key="10">
    <source>
        <dbReference type="HAMAP-Rule" id="MF_02078"/>
    </source>
</evidence>
<evidence type="ECO:0000256" key="2">
    <source>
        <dbReference type="ARBA" id="ARBA00022475"/>
    </source>
</evidence>
<feature type="transmembrane region" description="Helical" evidence="10">
    <location>
        <begin position="355"/>
        <end position="377"/>
    </location>
</feature>
<proteinExistence type="inferred from homology"/>
<dbReference type="RefSeq" id="WP_150863255.1">
    <property type="nucleotide sequence ID" value="NZ_VYXP01000003.1"/>
</dbReference>
<evidence type="ECO:0000256" key="8">
    <source>
        <dbReference type="ARBA" id="ARBA00060041"/>
    </source>
</evidence>
<feature type="transmembrane region" description="Helical" evidence="10">
    <location>
        <begin position="314"/>
        <end position="335"/>
    </location>
</feature>
<evidence type="ECO:0000256" key="1">
    <source>
        <dbReference type="ARBA" id="ARBA00004651"/>
    </source>
</evidence>
<keyword evidence="13" id="KW-1185">Reference proteome</keyword>